<dbReference type="EMBL" id="BBLT01000001">
    <property type="protein sequence ID" value="GAL83214.1"/>
    <property type="molecule type" value="Genomic_DNA"/>
</dbReference>
<evidence type="ECO:0000256" key="3">
    <source>
        <dbReference type="SAM" id="Phobius"/>
    </source>
</evidence>
<organism evidence="4 5">
    <name type="scientific">Sporocytophaga myxococcoides</name>
    <dbReference type="NCBI Taxonomy" id="153721"/>
    <lineage>
        <taxon>Bacteria</taxon>
        <taxon>Pseudomonadati</taxon>
        <taxon>Bacteroidota</taxon>
        <taxon>Cytophagia</taxon>
        <taxon>Cytophagales</taxon>
        <taxon>Cytophagaceae</taxon>
        <taxon>Sporocytophaga</taxon>
    </lineage>
</organism>
<accession>A0A098L9V7</accession>
<dbReference type="Proteomes" id="UP000030185">
    <property type="component" value="Unassembled WGS sequence"/>
</dbReference>
<comment type="caution">
    <text evidence="4">The sequence shown here is derived from an EMBL/GenBank/DDBJ whole genome shotgun (WGS) entry which is preliminary data.</text>
</comment>
<keyword evidence="5" id="KW-1185">Reference proteome</keyword>
<keyword evidence="3" id="KW-0472">Membrane</keyword>
<feature type="region of interest" description="Disordered" evidence="2">
    <location>
        <begin position="103"/>
        <end position="141"/>
    </location>
</feature>
<name>A0A098L9V7_9BACT</name>
<gene>
    <name evidence="4" type="ORF">MYP_440</name>
</gene>
<evidence type="ECO:0000256" key="1">
    <source>
        <dbReference type="SAM" id="Coils"/>
    </source>
</evidence>
<dbReference type="OrthoDB" id="1451921at2"/>
<dbReference type="RefSeq" id="WP_045457762.1">
    <property type="nucleotide sequence ID" value="NZ_BBLT01000001.1"/>
</dbReference>
<reference evidence="4 5" key="1">
    <citation type="submission" date="2014-09" db="EMBL/GenBank/DDBJ databases">
        <title>Sporocytophaga myxococcoides PG-01 genome sequencing.</title>
        <authorList>
            <person name="Liu L."/>
            <person name="Gao P.J."/>
            <person name="Chen G.J."/>
            <person name="Wang L.S."/>
        </authorList>
    </citation>
    <scope>NUCLEOTIDE SEQUENCE [LARGE SCALE GENOMIC DNA]</scope>
    <source>
        <strain evidence="4 5">PG-01</strain>
    </source>
</reference>
<dbReference type="STRING" id="153721.MYP_440"/>
<keyword evidence="1" id="KW-0175">Coiled coil</keyword>
<protein>
    <submittedName>
        <fullName evidence="4">Uncharacterized protein</fullName>
    </submittedName>
</protein>
<keyword evidence="3" id="KW-0812">Transmembrane</keyword>
<keyword evidence="3" id="KW-1133">Transmembrane helix</keyword>
<feature type="transmembrane region" description="Helical" evidence="3">
    <location>
        <begin position="72"/>
        <end position="93"/>
    </location>
</feature>
<feature type="compositionally biased region" description="Basic and acidic residues" evidence="2">
    <location>
        <begin position="103"/>
        <end position="112"/>
    </location>
</feature>
<proteinExistence type="predicted"/>
<evidence type="ECO:0000313" key="5">
    <source>
        <dbReference type="Proteomes" id="UP000030185"/>
    </source>
</evidence>
<evidence type="ECO:0000313" key="4">
    <source>
        <dbReference type="EMBL" id="GAL83214.1"/>
    </source>
</evidence>
<dbReference type="AlphaFoldDB" id="A0A098L9V7"/>
<dbReference type="eggNOG" id="COG2010">
    <property type="taxonomic scope" value="Bacteria"/>
</dbReference>
<feature type="coiled-coil region" evidence="1">
    <location>
        <begin position="669"/>
        <end position="696"/>
    </location>
</feature>
<sequence>MSKAFEITEMIERYLTNRLSEVEKREFEKNLSENTELKESVELQMEVMKGVESLALKQKVSKAYKNYKLTKLLIKAGIISIGVIAAILAVLIFKSVKSESHSSHTNKEELFNTKDIQPEETNALPKQQSKQGTEEQRTFKKSISEAGQSLPTQLFILNAERDTIIQTRAGTVLAIPALCFINENGKPAKGRVQLTFKEAMDAASIMKSGLTSTTDGALLESAGMFFISARQNGKELTVDSLNSIYAEVPTNNKRGDMQLYDGVHTKDGTINWVKPKPLSNYLTPVDIHSLNFYPPAYLDSLDKWGYDERNKKFTDSLYYSFAGLFVRSDELDQETIEGGDAVQYSHTKKNYKLNKNDIHAINPGKIKAIWSDRFQNTLIATREFQERIPFIHKTCNNKILDLYVKNMNKSISAIDQMAAEQLNGELKEVFLDFASRKEGKVNLGNSQMKKLGQFYSMQAKAVSEAAFKTEQAIREEQKRLERMAQKKKVTHDSEDKVREIMNLQQEYSLNLNEACRQLGFVKPVFASAQVYGFPIRSGGWKNIDRLVWEATVNRTTFKYSAGGKKAEIKYLPFSVRFKEYKNYDRVYVYLLADKLNSFMRLKQDNNLFMEQLNELMKYKMVCLGFKGDKLYFSEVENVEPKVHEDIILQEIDEKVLDQKLNTLKNLNQLQEIVKEVDYWKSELQEERRKKKEMNRLEFRKKVMRVIFPCALITLKEESDSKNFKF</sequence>
<evidence type="ECO:0000256" key="2">
    <source>
        <dbReference type="SAM" id="MobiDB-lite"/>
    </source>
</evidence>